<evidence type="ECO:0000256" key="5">
    <source>
        <dbReference type="SAM" id="MobiDB-lite"/>
    </source>
</evidence>
<dbReference type="Gene3D" id="2.60.40.1120">
    <property type="entry name" value="Carboxypeptidase-like, regulatory domain"/>
    <property type="match status" value="1"/>
</dbReference>
<gene>
    <name evidence="7" type="ORF">SFC79_05025</name>
</gene>
<dbReference type="Pfam" id="PF13620">
    <property type="entry name" value="CarboxypepD_reg"/>
    <property type="match status" value="1"/>
</dbReference>
<evidence type="ECO:0000313" key="8">
    <source>
        <dbReference type="Proteomes" id="UP001291999"/>
    </source>
</evidence>
<feature type="compositionally biased region" description="Pro residues" evidence="5">
    <location>
        <begin position="555"/>
        <end position="567"/>
    </location>
</feature>
<evidence type="ECO:0000256" key="6">
    <source>
        <dbReference type="SAM" id="SignalP"/>
    </source>
</evidence>
<comment type="caution">
    <text evidence="7">The sequence shown here is derived from an EMBL/GenBank/DDBJ whole genome shotgun (WGS) entry which is preliminary data.</text>
</comment>
<accession>A0ABU5K9G7</accession>
<evidence type="ECO:0000256" key="4">
    <source>
        <dbReference type="ARBA" id="ARBA00030238"/>
    </source>
</evidence>
<dbReference type="InterPro" id="IPR013783">
    <property type="entry name" value="Ig-like_fold"/>
</dbReference>
<comment type="catalytic activity">
    <reaction evidence="1">
        <text>Endohydrolysis of (1-&gt;4)-alpha-D-glucosidic linkages in polysaccharides containing three or more (1-&gt;4)-alpha-linked D-glucose units.</text>
        <dbReference type="EC" id="3.2.1.1"/>
    </reaction>
</comment>
<evidence type="ECO:0000313" key="7">
    <source>
        <dbReference type="EMBL" id="MDZ5661119.1"/>
    </source>
</evidence>
<proteinExistence type="predicted"/>
<organism evidence="7 8">
    <name type="scientific">Nocardioides renjunii</name>
    <dbReference type="NCBI Taxonomy" id="3095075"/>
    <lineage>
        <taxon>Bacteria</taxon>
        <taxon>Bacillati</taxon>
        <taxon>Actinomycetota</taxon>
        <taxon>Actinomycetes</taxon>
        <taxon>Propionibacteriales</taxon>
        <taxon>Nocardioidaceae</taxon>
        <taxon>Nocardioides</taxon>
    </lineage>
</organism>
<dbReference type="PANTHER" id="PTHR23303">
    <property type="entry name" value="CARBOXYPEPTIDASE REGULATORY REGION-CONTAINING"/>
    <property type="match status" value="1"/>
</dbReference>
<feature type="signal peptide" evidence="6">
    <location>
        <begin position="1"/>
        <end position="30"/>
    </location>
</feature>
<dbReference type="Gene3D" id="2.60.40.10">
    <property type="entry name" value="Immunoglobulins"/>
    <property type="match status" value="2"/>
</dbReference>
<reference evidence="7 8" key="1">
    <citation type="submission" date="2023-11" db="EMBL/GenBank/DDBJ databases">
        <title>Novel species in genus Nocardioides.</title>
        <authorList>
            <person name="Zhou H."/>
        </authorList>
    </citation>
    <scope>NUCLEOTIDE SEQUENCE [LARGE SCALE GENOMIC DNA]</scope>
    <source>
        <strain evidence="7 8">S-58</strain>
    </source>
</reference>
<dbReference type="SUPFAM" id="SSF49452">
    <property type="entry name" value="Starch-binding domain-like"/>
    <property type="match status" value="5"/>
</dbReference>
<dbReference type="EMBL" id="JAXQPW010000001">
    <property type="protein sequence ID" value="MDZ5661119.1"/>
    <property type="molecule type" value="Genomic_DNA"/>
</dbReference>
<keyword evidence="3 6" id="KW-0732">Signal</keyword>
<feature type="region of interest" description="Disordered" evidence="5">
    <location>
        <begin position="553"/>
        <end position="588"/>
    </location>
</feature>
<name>A0ABU5K9G7_9ACTN</name>
<feature type="chain" id="PRO_5045568468" description="alpha-amylase" evidence="6">
    <location>
        <begin position="31"/>
        <end position="681"/>
    </location>
</feature>
<feature type="compositionally biased region" description="Low complexity" evidence="5">
    <location>
        <begin position="568"/>
        <end position="588"/>
    </location>
</feature>
<dbReference type="EC" id="3.2.1.1" evidence="2"/>
<evidence type="ECO:0000256" key="2">
    <source>
        <dbReference type="ARBA" id="ARBA00012595"/>
    </source>
</evidence>
<dbReference type="Proteomes" id="UP001291999">
    <property type="component" value="Unassembled WGS sequence"/>
</dbReference>
<dbReference type="RefSeq" id="WP_322423476.1">
    <property type="nucleotide sequence ID" value="NZ_JAXQPW010000001.1"/>
</dbReference>
<dbReference type="InterPro" id="IPR013784">
    <property type="entry name" value="Carb-bd-like_fold"/>
</dbReference>
<dbReference type="Gene3D" id="2.60.40.2700">
    <property type="match status" value="1"/>
</dbReference>
<dbReference type="InterPro" id="IPR051417">
    <property type="entry name" value="SDr/BOS_complex"/>
</dbReference>
<evidence type="ECO:0000256" key="1">
    <source>
        <dbReference type="ARBA" id="ARBA00000548"/>
    </source>
</evidence>
<evidence type="ECO:0000256" key="3">
    <source>
        <dbReference type="ARBA" id="ARBA00022729"/>
    </source>
</evidence>
<protein>
    <recommendedName>
        <fullName evidence="2">alpha-amylase</fullName>
        <ecNumber evidence="2">3.2.1.1</ecNumber>
    </recommendedName>
    <alternativeName>
        <fullName evidence="4">1,4-alpha-D-glucan glucanohydrolase</fullName>
    </alternativeName>
</protein>
<keyword evidence="8" id="KW-1185">Reference proteome</keyword>
<sequence length="681" mass="71703">MRALIRPVLASAFGLLLAGLTTVAPAPVHAAGTGGITGAVTADGGSAVASIQVTAYRWTYGAWTPVSGSTTDSNGSYTLPNLDAGTYRLGFTDYAKRYFPEYYANEKFVDVAKDVGVVDGEVTSGIDAALARAGSIGGTVTKGSGAPAPGVEVQAYVWDISMGSGWWRSVASATTGPEGTYVLPGLDANTYRVGFRDTMYGNLAGEFWDNALTREAATPITLTRGQEQLNRDAHLVAASHITGRALDGKGLPVEGLVVSAYQKDPTHGFWTPVSSTRTSASGMYDIGRLAAGTYRVGFKHETNAFVEEFWPDADSSQSASDVQLGAESAAANTDVVMEKPAKIAGTVTTSTGAPIVNAYITARRWNPTQQTWDFVSAPGMSGSTNASGQYALPGLRPGRYRLSFFGGGTGSTPYMAEWWDNQQHEEDATPIELVEEQSVSGLTTVLERGSTISGTVRRTDASPVEGIEVVPHRWIPHRSEWRTRDWGSWTEENGTFDLSHLMTGTYRLAFRHDDKVVGWWGGGASLESATSIVVGPDATLTGRDATLDLLAVVPGPGPSPTPTPTPSATPTGTPTATPVPTPTTSSTPDVASQVAAAARGLEVAGKPTVGRTVKVTNLVTSLRTNVAYSFQWYAGKQKIKKATGSSLKVTAPLRGKKLKVSVTLRAGGVTKAVNLNVGKVR</sequence>